<dbReference type="EMBL" id="AP025591">
    <property type="protein sequence ID" value="BDG02898.1"/>
    <property type="molecule type" value="Genomic_DNA"/>
</dbReference>
<keyword evidence="3" id="KW-1185">Reference proteome</keyword>
<proteinExistence type="predicted"/>
<evidence type="ECO:0000313" key="2">
    <source>
        <dbReference type="EMBL" id="BDG02898.1"/>
    </source>
</evidence>
<sequence length="128" mass="13946">MTALGRPCHPPGMRRVATRATCIAQGTHEGTAWACTRPAASGGLCEGHRKARQRGRPMMPLRERPHGAAVELVIRLTEEDRAQLGANPGERAGAIVRAVLAEQRRKRLPGAPAQLRLGLQPRRRGARR</sequence>
<evidence type="ECO:0000256" key="1">
    <source>
        <dbReference type="SAM" id="MobiDB-lite"/>
    </source>
</evidence>
<feature type="region of interest" description="Disordered" evidence="1">
    <location>
        <begin position="105"/>
        <end position="128"/>
    </location>
</feature>
<reference evidence="3" key="1">
    <citation type="journal article" date="2022" name="Int. J. Syst. Evol. Microbiol.">
        <title>Anaeromyxobacter oryzae sp. nov., Anaeromyxobacter diazotrophicus sp. nov. and Anaeromyxobacter paludicola sp. nov., isolated from paddy soils.</title>
        <authorList>
            <person name="Itoh H."/>
            <person name="Xu Z."/>
            <person name="Mise K."/>
            <person name="Masuda Y."/>
            <person name="Ushijima N."/>
            <person name="Hayakawa C."/>
            <person name="Shiratori Y."/>
            <person name="Senoo K."/>
        </authorList>
    </citation>
    <scope>NUCLEOTIDE SEQUENCE [LARGE SCALE GENOMIC DNA]</scope>
    <source>
        <strain evidence="3">Red232</strain>
    </source>
</reference>
<feature type="region of interest" description="Disordered" evidence="1">
    <location>
        <begin position="38"/>
        <end position="64"/>
    </location>
</feature>
<organism evidence="2 3">
    <name type="scientific">Anaeromyxobacter oryzae</name>
    <dbReference type="NCBI Taxonomy" id="2918170"/>
    <lineage>
        <taxon>Bacteria</taxon>
        <taxon>Pseudomonadati</taxon>
        <taxon>Myxococcota</taxon>
        <taxon>Myxococcia</taxon>
        <taxon>Myxococcales</taxon>
        <taxon>Cystobacterineae</taxon>
        <taxon>Anaeromyxobacteraceae</taxon>
        <taxon>Anaeromyxobacter</taxon>
    </lineage>
</organism>
<evidence type="ECO:0000313" key="3">
    <source>
        <dbReference type="Proteomes" id="UP001162891"/>
    </source>
</evidence>
<gene>
    <name evidence="2" type="ORF">AMOR_18940</name>
</gene>
<name>A0ABM7WTW3_9BACT</name>
<accession>A0ABM7WTW3</accession>
<dbReference type="Proteomes" id="UP001162891">
    <property type="component" value="Chromosome"/>
</dbReference>
<protein>
    <submittedName>
        <fullName evidence="2">Uncharacterized protein</fullName>
    </submittedName>
</protein>